<protein>
    <submittedName>
        <fullName evidence="2">Uncharacterized protein</fullName>
    </submittedName>
</protein>
<keyword evidence="1" id="KW-0472">Membrane</keyword>
<gene>
    <name evidence="2" type="ORF">EUGRSUZ_J02999</name>
</gene>
<proteinExistence type="predicted"/>
<accession>A0A059AJ79</accession>
<dbReference type="InParanoid" id="A0A059AJ79"/>
<organism evidence="2">
    <name type="scientific">Eucalyptus grandis</name>
    <name type="common">Flooded gum</name>
    <dbReference type="NCBI Taxonomy" id="71139"/>
    <lineage>
        <taxon>Eukaryota</taxon>
        <taxon>Viridiplantae</taxon>
        <taxon>Streptophyta</taxon>
        <taxon>Embryophyta</taxon>
        <taxon>Tracheophyta</taxon>
        <taxon>Spermatophyta</taxon>
        <taxon>Magnoliopsida</taxon>
        <taxon>eudicotyledons</taxon>
        <taxon>Gunneridae</taxon>
        <taxon>Pentapetalae</taxon>
        <taxon>rosids</taxon>
        <taxon>malvids</taxon>
        <taxon>Myrtales</taxon>
        <taxon>Myrtaceae</taxon>
        <taxon>Myrtoideae</taxon>
        <taxon>Eucalypteae</taxon>
        <taxon>Eucalyptus</taxon>
    </lineage>
</organism>
<dbReference type="EMBL" id="KK198762">
    <property type="protein sequence ID" value="KCW53746.1"/>
    <property type="molecule type" value="Genomic_DNA"/>
</dbReference>
<feature type="transmembrane region" description="Helical" evidence="1">
    <location>
        <begin position="30"/>
        <end position="48"/>
    </location>
</feature>
<keyword evidence="1" id="KW-0812">Transmembrane</keyword>
<keyword evidence="1" id="KW-1133">Transmembrane helix</keyword>
<dbReference type="Gramene" id="KCW53746">
    <property type="protein sequence ID" value="KCW53746"/>
    <property type="gene ID" value="EUGRSUZ_J02999"/>
</dbReference>
<evidence type="ECO:0000256" key="1">
    <source>
        <dbReference type="SAM" id="Phobius"/>
    </source>
</evidence>
<sequence length="86" mass="10515">MSMGLPLFRMVTVLLHLSFFKGNWLNHLNGFVSYLLIFLCHGCFLSQYSQLYKYIYAYNHNWQHLDQIICNVYMYKDNYRFFLLLK</sequence>
<name>A0A059AJ79_EUCGR</name>
<reference evidence="2" key="1">
    <citation type="submission" date="2013-07" db="EMBL/GenBank/DDBJ databases">
        <title>The genome of Eucalyptus grandis.</title>
        <authorList>
            <person name="Schmutz J."/>
            <person name="Hayes R."/>
            <person name="Myburg A."/>
            <person name="Tuskan G."/>
            <person name="Grattapaglia D."/>
            <person name="Rokhsar D.S."/>
        </authorList>
    </citation>
    <scope>NUCLEOTIDE SEQUENCE</scope>
    <source>
        <tissue evidence="2">Leaf extractions</tissue>
    </source>
</reference>
<evidence type="ECO:0000313" key="2">
    <source>
        <dbReference type="EMBL" id="KCW53746.1"/>
    </source>
</evidence>
<dbReference type="AlphaFoldDB" id="A0A059AJ79"/>